<evidence type="ECO:0000256" key="7">
    <source>
        <dbReference type="SAM" id="Phobius"/>
    </source>
</evidence>
<sequence length="566" mass="63370">MFRFESPAYLFLLLLIPLLATAYFIAMRNRMKRLRKFGDIQLLKMLMPDYSASRPMLKFILMLVALALIVVALARPQFGTKITNEKRSGIELVIALDISNSMLAEDVTPSRLDKSKLLVENIVDKFHNDKIALVVFAGDAFVQLPITSDYVSAKMFMNSITPSLITTQGTDIARAIDVSRHSFTKDENVGRAIMVITDGEDHEGGAVEAAKAAAKDGVNIFVVGVGSPGGSVIPDGSGGYIKDNTGQTVMSRINEDMCKEVAMAGGGLYINLDNTSSARDRLDAELGKLQKGDVSSVIYSEYDEQFQAFILLAIVVLILEICLLETKGRLFERLNVFSRKGNAAKILLALFMISVSSGVSAQSDRYDIRKGNRQYRMHDYEQAEVEYRKSVAHNPRNAQAVYNLGCALMMQQKDSAAIKMFLQSGQMEKNKLRKSMSFHNIGAIFQKNGIYSNAIEAYKEALRNNPSNDETRYNLVLCKRLQKTRPQKNGGGNNSQNDKNKDNKKDNKDKSDDKNQNKEEKRQDNKMSKENAERLLDAAIQNEKNTQQRLKKASAQPRSRRLQKNW</sequence>
<evidence type="ECO:0000256" key="3">
    <source>
        <dbReference type="ARBA" id="ARBA00022989"/>
    </source>
</evidence>
<keyword evidence="1" id="KW-1003">Cell membrane</keyword>
<dbReference type="Proteomes" id="UP000820977">
    <property type="component" value="Unassembled WGS sequence"/>
</dbReference>
<reference evidence="9 10" key="1">
    <citation type="submission" date="2020-05" db="EMBL/GenBank/DDBJ databases">
        <title>Distinct polysaccharide utilization as determinants for interspecies competition between intestinal Prevotella spp.</title>
        <authorList>
            <person name="Galvez E.J.C."/>
            <person name="Iljazovic A."/>
            <person name="Strowig T."/>
        </authorList>
    </citation>
    <scope>NUCLEOTIDE SEQUENCE [LARGE SCALE GENOMIC DNA]</scope>
    <source>
        <strain evidence="9 10">PCHR</strain>
    </source>
</reference>
<dbReference type="InterPro" id="IPR019734">
    <property type="entry name" value="TPR_rpt"/>
</dbReference>
<dbReference type="InterPro" id="IPR011990">
    <property type="entry name" value="TPR-like_helical_dom_sf"/>
</dbReference>
<feature type="transmembrane region" description="Helical" evidence="7">
    <location>
        <begin position="55"/>
        <end position="74"/>
    </location>
</feature>
<evidence type="ECO:0000256" key="6">
    <source>
        <dbReference type="SAM" id="MobiDB-lite"/>
    </source>
</evidence>
<evidence type="ECO:0000256" key="4">
    <source>
        <dbReference type="ARBA" id="ARBA00023136"/>
    </source>
</evidence>
<dbReference type="PANTHER" id="PTHR22550">
    <property type="entry name" value="SPORE GERMINATION PROTEIN"/>
    <property type="match status" value="1"/>
</dbReference>
<feature type="repeat" description="TPR" evidence="5">
    <location>
        <begin position="435"/>
        <end position="468"/>
    </location>
</feature>
<keyword evidence="2 7" id="KW-0812">Transmembrane</keyword>
<dbReference type="PANTHER" id="PTHR22550:SF5">
    <property type="entry name" value="LEUCINE ZIPPER PROTEIN 4"/>
    <property type="match status" value="1"/>
</dbReference>
<proteinExistence type="predicted"/>
<keyword evidence="5" id="KW-0802">TPR repeat</keyword>
<comment type="caution">
    <text evidence="9">The sequence shown here is derived from an EMBL/GenBank/DDBJ whole genome shotgun (WGS) entry which is preliminary data.</text>
</comment>
<dbReference type="SMART" id="SM00327">
    <property type="entry name" value="VWA"/>
    <property type="match status" value="1"/>
</dbReference>
<feature type="transmembrane region" description="Helical" evidence="7">
    <location>
        <begin position="6"/>
        <end position="26"/>
    </location>
</feature>
<dbReference type="InterPro" id="IPR002035">
    <property type="entry name" value="VWF_A"/>
</dbReference>
<dbReference type="Pfam" id="PF00515">
    <property type="entry name" value="TPR_1"/>
    <property type="match status" value="1"/>
</dbReference>
<dbReference type="Gene3D" id="1.25.40.10">
    <property type="entry name" value="Tetratricopeptide repeat domain"/>
    <property type="match status" value="2"/>
</dbReference>
<name>A0ABX2AZQ3_9BACT</name>
<evidence type="ECO:0000256" key="5">
    <source>
        <dbReference type="PROSITE-ProRule" id="PRU00339"/>
    </source>
</evidence>
<dbReference type="SUPFAM" id="SSF48452">
    <property type="entry name" value="TPR-like"/>
    <property type="match status" value="1"/>
</dbReference>
<dbReference type="Pfam" id="PF07584">
    <property type="entry name" value="BatA"/>
    <property type="match status" value="1"/>
</dbReference>
<dbReference type="InterPro" id="IPR024163">
    <property type="entry name" value="Aerotolerance_reg_N"/>
</dbReference>
<evidence type="ECO:0000256" key="1">
    <source>
        <dbReference type="ARBA" id="ARBA00022475"/>
    </source>
</evidence>
<keyword evidence="4 7" id="KW-0472">Membrane</keyword>
<evidence type="ECO:0000313" key="10">
    <source>
        <dbReference type="Proteomes" id="UP000820977"/>
    </source>
</evidence>
<dbReference type="Pfam" id="PF13519">
    <property type="entry name" value="VWA_2"/>
    <property type="match status" value="1"/>
</dbReference>
<dbReference type="SUPFAM" id="SSF53300">
    <property type="entry name" value="vWA-like"/>
    <property type="match status" value="1"/>
</dbReference>
<evidence type="ECO:0000256" key="2">
    <source>
        <dbReference type="ARBA" id="ARBA00022692"/>
    </source>
</evidence>
<gene>
    <name evidence="9" type="ORF">HPS54_04295</name>
</gene>
<protein>
    <submittedName>
        <fullName evidence="9">VWA domain-containing protein</fullName>
    </submittedName>
</protein>
<accession>A0ABX2AZQ3</accession>
<evidence type="ECO:0000313" key="9">
    <source>
        <dbReference type="EMBL" id="NPE24744.1"/>
    </source>
</evidence>
<feature type="compositionally biased region" description="Basic and acidic residues" evidence="6">
    <location>
        <begin position="498"/>
        <end position="536"/>
    </location>
</feature>
<feature type="domain" description="VWFA" evidence="8">
    <location>
        <begin position="91"/>
        <end position="227"/>
    </location>
</feature>
<dbReference type="Gene3D" id="3.40.50.410">
    <property type="entry name" value="von Willebrand factor, type A domain"/>
    <property type="match status" value="1"/>
</dbReference>
<dbReference type="SMART" id="SM00028">
    <property type="entry name" value="TPR"/>
    <property type="match status" value="3"/>
</dbReference>
<dbReference type="PROSITE" id="PS50234">
    <property type="entry name" value="VWFA"/>
    <property type="match status" value="1"/>
</dbReference>
<feature type="region of interest" description="Disordered" evidence="6">
    <location>
        <begin position="482"/>
        <end position="566"/>
    </location>
</feature>
<dbReference type="InterPro" id="IPR036465">
    <property type="entry name" value="vWFA_dom_sf"/>
</dbReference>
<keyword evidence="3 7" id="KW-1133">Transmembrane helix</keyword>
<dbReference type="EMBL" id="JABKKJ010000004">
    <property type="protein sequence ID" value="NPE24744.1"/>
    <property type="molecule type" value="Genomic_DNA"/>
</dbReference>
<dbReference type="RefSeq" id="WP_172344237.1">
    <property type="nucleotide sequence ID" value="NZ_CATJFF010000046.1"/>
</dbReference>
<keyword evidence="10" id="KW-1185">Reference proteome</keyword>
<dbReference type="PROSITE" id="PS50293">
    <property type="entry name" value="TPR_REGION"/>
    <property type="match status" value="1"/>
</dbReference>
<evidence type="ECO:0000259" key="8">
    <source>
        <dbReference type="PROSITE" id="PS50234"/>
    </source>
</evidence>
<dbReference type="InterPro" id="IPR050768">
    <property type="entry name" value="UPF0353/GerABKA_families"/>
</dbReference>
<dbReference type="PROSITE" id="PS50005">
    <property type="entry name" value="TPR"/>
    <property type="match status" value="1"/>
</dbReference>
<dbReference type="Pfam" id="PF13432">
    <property type="entry name" value="TPR_16"/>
    <property type="match status" value="1"/>
</dbReference>
<organism evidence="9 10">
    <name type="scientific">Xylanibacter caecicola</name>
    <dbReference type="NCBI Taxonomy" id="2736294"/>
    <lineage>
        <taxon>Bacteria</taxon>
        <taxon>Pseudomonadati</taxon>
        <taxon>Bacteroidota</taxon>
        <taxon>Bacteroidia</taxon>
        <taxon>Bacteroidales</taxon>
        <taxon>Prevotellaceae</taxon>
        <taxon>Xylanibacter</taxon>
    </lineage>
</organism>